<evidence type="ECO:0000256" key="5">
    <source>
        <dbReference type="SAM" id="Phobius"/>
    </source>
</evidence>
<dbReference type="GO" id="GO:0005768">
    <property type="term" value="C:endosome"/>
    <property type="evidence" value="ECO:0007669"/>
    <property type="project" value="TreeGrafter"/>
</dbReference>
<feature type="transmembrane region" description="Helical" evidence="5">
    <location>
        <begin position="101"/>
        <end position="119"/>
    </location>
</feature>
<keyword evidence="3 5" id="KW-1133">Transmembrane helix</keyword>
<dbReference type="InterPro" id="IPR052241">
    <property type="entry name" value="SLC66/Scramblase_ANY1"/>
</dbReference>
<gene>
    <name evidence="6" type="ORF">FOMPIDRAFT_1023512</name>
</gene>
<dbReference type="STRING" id="743788.S8ECJ7"/>
<dbReference type="GO" id="GO:0005802">
    <property type="term" value="C:trans-Golgi network"/>
    <property type="evidence" value="ECO:0007669"/>
    <property type="project" value="TreeGrafter"/>
</dbReference>
<dbReference type="HOGENOM" id="CLU_049047_3_1_1"/>
<comment type="subcellular location">
    <subcellularLocation>
        <location evidence="1">Membrane</location>
        <topology evidence="1">Multi-pass membrane protein</topology>
    </subcellularLocation>
</comment>
<feature type="transmembrane region" description="Helical" evidence="5">
    <location>
        <begin position="51"/>
        <end position="72"/>
    </location>
</feature>
<evidence type="ECO:0000256" key="2">
    <source>
        <dbReference type="ARBA" id="ARBA00022692"/>
    </source>
</evidence>
<evidence type="ECO:0000256" key="1">
    <source>
        <dbReference type="ARBA" id="ARBA00004141"/>
    </source>
</evidence>
<evidence type="ECO:0000256" key="3">
    <source>
        <dbReference type="ARBA" id="ARBA00022989"/>
    </source>
</evidence>
<feature type="transmembrane region" description="Helical" evidence="5">
    <location>
        <begin position="155"/>
        <end position="177"/>
    </location>
</feature>
<keyword evidence="2 5" id="KW-0812">Transmembrane</keyword>
<name>S8ECJ7_FOMSC</name>
<dbReference type="GO" id="GO:0016020">
    <property type="term" value="C:membrane"/>
    <property type="evidence" value="ECO:0007669"/>
    <property type="project" value="UniProtKB-SubCell"/>
</dbReference>
<dbReference type="InterPro" id="IPR006603">
    <property type="entry name" value="PQ-loop_rpt"/>
</dbReference>
<dbReference type="PANTHER" id="PTHR14856:SF9">
    <property type="entry name" value="PQ-LOOP REPEAT-CONTAINING PROTEIN 1"/>
    <property type="match status" value="1"/>
</dbReference>
<feature type="transmembrane region" description="Helical" evidence="5">
    <location>
        <begin position="125"/>
        <end position="143"/>
    </location>
</feature>
<dbReference type="PANTHER" id="PTHR14856">
    <property type="entry name" value="PQ-LOOP REPEAT-CONTAINING PROTEIN 1-LIKE PROTEIN"/>
    <property type="match status" value="1"/>
</dbReference>
<dbReference type="GO" id="GO:0005829">
    <property type="term" value="C:cytosol"/>
    <property type="evidence" value="ECO:0007669"/>
    <property type="project" value="GOC"/>
</dbReference>
<protein>
    <recommendedName>
        <fullName evidence="8">PQ-loop-domain-containing protein</fullName>
    </recommendedName>
</protein>
<dbReference type="GO" id="GO:0042147">
    <property type="term" value="P:retrograde transport, endosome to Golgi"/>
    <property type="evidence" value="ECO:0007669"/>
    <property type="project" value="TreeGrafter"/>
</dbReference>
<dbReference type="AlphaFoldDB" id="S8ECJ7"/>
<evidence type="ECO:0000313" key="7">
    <source>
        <dbReference type="Proteomes" id="UP000015241"/>
    </source>
</evidence>
<sequence>MAVGPPLVYADQAYSIVKKKDSTGFSRDVCAILLLANITRCFFWLGSRFELALLLQSIFMIIAQLALLYICIKYRSLSSPENIGASSRPFAFWQWTTYTQYLEFLAGFVLCQAILFLILGRSQTFIFILGMVALGVESTLPIPQMISNHKQRSLYGFRLSTLLGWVGGDAFKTVYFFVQNSPLQFKICSIFQLSIDFVIVGQRLYFGNAMPASTMLGEDDIEQALVLAEE</sequence>
<dbReference type="GO" id="GO:0045332">
    <property type="term" value="P:phospholipid translocation"/>
    <property type="evidence" value="ECO:0007669"/>
    <property type="project" value="TreeGrafter"/>
</dbReference>
<organism evidence="6 7">
    <name type="scientific">Fomitopsis schrenkii</name>
    <name type="common">Brown rot fungus</name>
    <dbReference type="NCBI Taxonomy" id="2126942"/>
    <lineage>
        <taxon>Eukaryota</taxon>
        <taxon>Fungi</taxon>
        <taxon>Dikarya</taxon>
        <taxon>Basidiomycota</taxon>
        <taxon>Agaricomycotina</taxon>
        <taxon>Agaricomycetes</taxon>
        <taxon>Polyporales</taxon>
        <taxon>Fomitopsis</taxon>
    </lineage>
</organism>
<evidence type="ECO:0008006" key="8">
    <source>
        <dbReference type="Google" id="ProtNLM"/>
    </source>
</evidence>
<dbReference type="eggNOG" id="KOG2913">
    <property type="taxonomic scope" value="Eukaryota"/>
</dbReference>
<feature type="transmembrane region" description="Helical" evidence="5">
    <location>
        <begin position="25"/>
        <end position="45"/>
    </location>
</feature>
<accession>S8ECJ7</accession>
<dbReference type="InParanoid" id="S8ECJ7"/>
<evidence type="ECO:0000313" key="6">
    <source>
        <dbReference type="EMBL" id="EPT00954.1"/>
    </source>
</evidence>
<dbReference type="Gene3D" id="1.20.1280.290">
    <property type="match status" value="2"/>
</dbReference>
<dbReference type="Pfam" id="PF04193">
    <property type="entry name" value="PQ-loop"/>
    <property type="match status" value="1"/>
</dbReference>
<proteinExistence type="predicted"/>
<reference evidence="6 7" key="1">
    <citation type="journal article" date="2012" name="Science">
        <title>The Paleozoic origin of enzymatic lignin decomposition reconstructed from 31 fungal genomes.</title>
        <authorList>
            <person name="Floudas D."/>
            <person name="Binder M."/>
            <person name="Riley R."/>
            <person name="Barry K."/>
            <person name="Blanchette R.A."/>
            <person name="Henrissat B."/>
            <person name="Martinez A.T."/>
            <person name="Otillar R."/>
            <person name="Spatafora J.W."/>
            <person name="Yadav J.S."/>
            <person name="Aerts A."/>
            <person name="Benoit I."/>
            <person name="Boyd A."/>
            <person name="Carlson A."/>
            <person name="Copeland A."/>
            <person name="Coutinho P.M."/>
            <person name="de Vries R.P."/>
            <person name="Ferreira P."/>
            <person name="Findley K."/>
            <person name="Foster B."/>
            <person name="Gaskell J."/>
            <person name="Glotzer D."/>
            <person name="Gorecki P."/>
            <person name="Heitman J."/>
            <person name="Hesse C."/>
            <person name="Hori C."/>
            <person name="Igarashi K."/>
            <person name="Jurgens J.A."/>
            <person name="Kallen N."/>
            <person name="Kersten P."/>
            <person name="Kohler A."/>
            <person name="Kuees U."/>
            <person name="Kumar T.K.A."/>
            <person name="Kuo A."/>
            <person name="LaButti K."/>
            <person name="Larrondo L.F."/>
            <person name="Lindquist E."/>
            <person name="Ling A."/>
            <person name="Lombard V."/>
            <person name="Lucas S."/>
            <person name="Lundell T."/>
            <person name="Martin R."/>
            <person name="McLaughlin D.J."/>
            <person name="Morgenstern I."/>
            <person name="Morin E."/>
            <person name="Murat C."/>
            <person name="Nagy L.G."/>
            <person name="Nolan M."/>
            <person name="Ohm R.A."/>
            <person name="Patyshakuliyeva A."/>
            <person name="Rokas A."/>
            <person name="Ruiz-Duenas F.J."/>
            <person name="Sabat G."/>
            <person name="Salamov A."/>
            <person name="Samejima M."/>
            <person name="Schmutz J."/>
            <person name="Slot J.C."/>
            <person name="St John F."/>
            <person name="Stenlid J."/>
            <person name="Sun H."/>
            <person name="Sun S."/>
            <person name="Syed K."/>
            <person name="Tsang A."/>
            <person name="Wiebenga A."/>
            <person name="Young D."/>
            <person name="Pisabarro A."/>
            <person name="Eastwood D.C."/>
            <person name="Martin F."/>
            <person name="Cullen D."/>
            <person name="Grigoriev I.V."/>
            <person name="Hibbett D.S."/>
        </authorList>
    </citation>
    <scope>NUCLEOTIDE SEQUENCE</scope>
    <source>
        <strain evidence="7">FP-58527</strain>
    </source>
</reference>
<dbReference type="EMBL" id="KE504145">
    <property type="protein sequence ID" value="EPT00954.1"/>
    <property type="molecule type" value="Genomic_DNA"/>
</dbReference>
<evidence type="ECO:0000256" key="4">
    <source>
        <dbReference type="ARBA" id="ARBA00023136"/>
    </source>
</evidence>
<keyword evidence="4 5" id="KW-0472">Membrane</keyword>
<dbReference type="OrthoDB" id="292213at2759"/>
<dbReference type="Proteomes" id="UP000015241">
    <property type="component" value="Unassembled WGS sequence"/>
</dbReference>
<keyword evidence="7" id="KW-1185">Reference proteome</keyword>
<dbReference type="FunFam" id="1.20.1280.290:FF:000005">
    <property type="entry name" value="PQ-loop repeat-containing protein 1"/>
    <property type="match status" value="1"/>
</dbReference>